<dbReference type="InterPro" id="IPR042197">
    <property type="entry name" value="Apaf_helical"/>
</dbReference>
<reference evidence="7 8" key="1">
    <citation type="submission" date="2019-07" db="EMBL/GenBank/DDBJ databases">
        <title>De Novo Assembly of kiwifruit Actinidia rufa.</title>
        <authorList>
            <person name="Sugita-Konishi S."/>
            <person name="Sato K."/>
            <person name="Mori E."/>
            <person name="Abe Y."/>
            <person name="Kisaki G."/>
            <person name="Hamano K."/>
            <person name="Suezawa K."/>
            <person name="Otani M."/>
            <person name="Fukuda T."/>
            <person name="Manabe T."/>
            <person name="Gomi K."/>
            <person name="Tabuchi M."/>
            <person name="Akimitsu K."/>
            <person name="Kataoka I."/>
        </authorList>
    </citation>
    <scope>NUCLEOTIDE SEQUENCE [LARGE SCALE GENOMIC DNA]</scope>
    <source>
        <strain evidence="8">cv. Fuchu</strain>
    </source>
</reference>
<keyword evidence="8" id="KW-1185">Reference proteome</keyword>
<evidence type="ECO:0000256" key="1">
    <source>
        <dbReference type="ARBA" id="ARBA00022614"/>
    </source>
</evidence>
<keyword evidence="5 7" id="KW-0812">Transmembrane</keyword>
<protein>
    <submittedName>
        <fullName evidence="7">Transmembrane receptor</fullName>
    </submittedName>
</protein>
<dbReference type="EMBL" id="BJWL01000029">
    <property type="protein sequence ID" value="GFZ21559.1"/>
    <property type="molecule type" value="Genomic_DNA"/>
</dbReference>
<dbReference type="InterPro" id="IPR058192">
    <property type="entry name" value="WHD_ROQ1-like"/>
</dbReference>
<dbReference type="OrthoDB" id="2018313at2759"/>
<evidence type="ECO:0000313" key="8">
    <source>
        <dbReference type="Proteomes" id="UP000585474"/>
    </source>
</evidence>
<dbReference type="FunFam" id="3.40.50.10140:FF:000007">
    <property type="entry name" value="Disease resistance protein (TIR-NBS-LRR class)"/>
    <property type="match status" value="1"/>
</dbReference>
<dbReference type="InterPro" id="IPR027417">
    <property type="entry name" value="P-loop_NTPase"/>
</dbReference>
<organism evidence="7 8">
    <name type="scientific">Actinidia rufa</name>
    <dbReference type="NCBI Taxonomy" id="165716"/>
    <lineage>
        <taxon>Eukaryota</taxon>
        <taxon>Viridiplantae</taxon>
        <taxon>Streptophyta</taxon>
        <taxon>Embryophyta</taxon>
        <taxon>Tracheophyta</taxon>
        <taxon>Spermatophyta</taxon>
        <taxon>Magnoliopsida</taxon>
        <taxon>eudicotyledons</taxon>
        <taxon>Gunneridae</taxon>
        <taxon>Pentapetalae</taxon>
        <taxon>asterids</taxon>
        <taxon>Ericales</taxon>
        <taxon>Actinidiaceae</taxon>
        <taxon>Actinidia</taxon>
    </lineage>
</organism>
<dbReference type="InterPro" id="IPR035897">
    <property type="entry name" value="Toll_tir_struct_dom_sf"/>
</dbReference>
<dbReference type="InterPro" id="IPR044974">
    <property type="entry name" value="Disease_R_plants"/>
</dbReference>
<dbReference type="Pfam" id="PF23282">
    <property type="entry name" value="WHD_ROQ1"/>
    <property type="match status" value="1"/>
</dbReference>
<dbReference type="Pfam" id="PF01582">
    <property type="entry name" value="TIR"/>
    <property type="match status" value="1"/>
</dbReference>
<dbReference type="PRINTS" id="PR00364">
    <property type="entry name" value="DISEASERSIST"/>
</dbReference>
<dbReference type="SMART" id="SM00382">
    <property type="entry name" value="AAA"/>
    <property type="match status" value="1"/>
</dbReference>
<dbReference type="PROSITE" id="PS50104">
    <property type="entry name" value="TIR"/>
    <property type="match status" value="1"/>
</dbReference>
<dbReference type="GO" id="GO:0007165">
    <property type="term" value="P:signal transduction"/>
    <property type="evidence" value="ECO:0007669"/>
    <property type="project" value="InterPro"/>
</dbReference>
<dbReference type="PANTHER" id="PTHR11017">
    <property type="entry name" value="LEUCINE-RICH REPEAT-CONTAINING PROTEIN"/>
    <property type="match status" value="1"/>
</dbReference>
<dbReference type="GO" id="GO:0043531">
    <property type="term" value="F:ADP binding"/>
    <property type="evidence" value="ECO:0007669"/>
    <property type="project" value="InterPro"/>
</dbReference>
<evidence type="ECO:0000256" key="4">
    <source>
        <dbReference type="ARBA" id="ARBA00023027"/>
    </source>
</evidence>
<dbReference type="PANTHER" id="PTHR11017:SF385">
    <property type="entry name" value="DISEASE RESISTANCE PROTEIN (TIR-NBS-LRR CLASS)-RELATED"/>
    <property type="match status" value="1"/>
</dbReference>
<proteinExistence type="predicted"/>
<dbReference type="SUPFAM" id="SSF52058">
    <property type="entry name" value="L domain-like"/>
    <property type="match status" value="2"/>
</dbReference>
<keyword evidence="5" id="KW-1133">Transmembrane helix</keyword>
<dbReference type="InterPro" id="IPR003593">
    <property type="entry name" value="AAA+_ATPase"/>
</dbReference>
<dbReference type="InterPro" id="IPR003591">
    <property type="entry name" value="Leu-rich_rpt_typical-subtyp"/>
</dbReference>
<sequence>MAENDSKPAFRLRWDVFLSFRGEDTRDGFTARLYTELEGRGVRVFRDNDGLTQGDEIAPSLLDAIADSAVAIVILSRRYASSRWCLEELATICEYRRLILPVFYQVDPSDVRRQRGPFEDDFRTLEGRFGERKVARWRDAMEKAGGISGLVFQKSEERQLIQLLVRRILGELSNSPMCLALHTVGLNSRIEELMRVLDVKSNGVRVLGFHGMGGVGKTTLAKALYNQLVSHFEHRSFISNVRETSVQENGLASLQSKLLADLSLASSTASINDVKAGKIAIERVLHEKRVLVVLDDVDNVSQLGALAARREWFYEGSRIIITTRDRDVLLAHYVDEIHEVKELGSSDSLELFCYHALRRKIASEKFLNLSQQIVSLTGGLPLALEVFGSFLFDKRRVEEWEDALQKLKQIRPRHLQDVLKISFNGLDEEEKCVFLDIACLFVNIGMKRDEAIDVVKGCGFRAEVAINVLIARSLIKITEDEILRMHDQIRDMGRQIVCHESLEDPGKRSRLWDRGEIMTVLKDRMGTRRTQGIILNFEETNFFKGKISTSISWDVFLKTPNLTSVVTYLMEIYKVCFRYGAKKEGEVILQTEPFQSMVAENLMIMNLHGCYNLIAVPDLSRHRALEKLILERCTSLTTIHKSLGDVTTLRHLNLRDCSNLVNFPNDVSGLKHLDTLILSGCSKLKELPHDLRGLSSLRELLIDKTAIEKLPESIFRLTKLEVLSLNDCQSLKQLPIHIGRLSSLRDLSLNGSVLEELPDSIGLLLNLEKLSLMWCKSLATIPDSVCNLKSLTQFWLNGSSVKELPASIGSLLYLKDLSLGNCSSLTKLPATIGELACIVELQLDRTSIVDLPDQIKGLKSLEKLEMRDCKSLTSLPESIGHLLNLSMLIIVNAAITELPESIGMLENLVTLRLNKCVQLCKLPSSIGKLKFLHHLHMEGTSVTELPENFGMLSRLIILKMAKKPYREVSQNRENTELPKPILLPSSFSNLSLLEELDARAWKISGKIPDDFEKLSFLEILNLGHNDFHSLPCSLRGLTILKKLFVPHCKYLKGLPPLPSSLLELNAENCTALKIMHDISNLENLQDLNLANCEKLMGVPEIECIYDALLMQLALKNLYNLSVPGSEIPDWFTPEVVRYSKPKNLVIKAVIVGVIVSVNHQIPDDLRDQLPVVAGIEIKILRVNKPEPVYRTGPLLAGVPKNDDDHFYLCRYPDYHPLVSLLQEGDKVQVAMQDPPFVKGVRLKKCGIHLVFEYDDDYVGDENSLHESEQSVSQKLATFMGSSEDVNRILNSGSEAEREKQERKRGEELIHKNGKSFVLLLVILLSFFMLLSWLVFGFYS</sequence>
<dbReference type="SUPFAM" id="SSF52540">
    <property type="entry name" value="P-loop containing nucleoside triphosphate hydrolases"/>
    <property type="match status" value="1"/>
</dbReference>
<evidence type="ECO:0000259" key="6">
    <source>
        <dbReference type="PROSITE" id="PS50104"/>
    </source>
</evidence>
<keyword evidence="2" id="KW-0677">Repeat</keyword>
<dbReference type="InterPro" id="IPR000157">
    <property type="entry name" value="TIR_dom"/>
</dbReference>
<feature type="domain" description="TIR" evidence="6">
    <location>
        <begin position="12"/>
        <end position="172"/>
    </location>
</feature>
<feature type="transmembrane region" description="Helical" evidence="5">
    <location>
        <begin position="1316"/>
        <end position="1338"/>
    </location>
</feature>
<name>A0A7J0HER2_9ERIC</name>
<accession>A0A7J0HER2</accession>
<keyword evidence="7" id="KW-0675">Receptor</keyword>
<dbReference type="InterPro" id="IPR002182">
    <property type="entry name" value="NB-ARC"/>
</dbReference>
<dbReference type="Proteomes" id="UP000585474">
    <property type="component" value="Unassembled WGS sequence"/>
</dbReference>
<dbReference type="SMART" id="SM00369">
    <property type="entry name" value="LRR_TYP"/>
    <property type="match status" value="6"/>
</dbReference>
<dbReference type="Gene3D" id="3.40.50.300">
    <property type="entry name" value="P-loop containing nucleotide triphosphate hydrolases"/>
    <property type="match status" value="1"/>
</dbReference>
<keyword evidence="4" id="KW-0520">NAD</keyword>
<dbReference type="Gene3D" id="1.10.8.430">
    <property type="entry name" value="Helical domain of apoptotic protease-activating factors"/>
    <property type="match status" value="1"/>
</dbReference>
<dbReference type="GO" id="GO:0051707">
    <property type="term" value="P:response to other organism"/>
    <property type="evidence" value="ECO:0007669"/>
    <property type="project" value="UniProtKB-ARBA"/>
</dbReference>
<dbReference type="InterPro" id="IPR055414">
    <property type="entry name" value="LRR_R13L4/SHOC2-like"/>
</dbReference>
<evidence type="ECO:0000256" key="2">
    <source>
        <dbReference type="ARBA" id="ARBA00022737"/>
    </source>
</evidence>
<comment type="caution">
    <text evidence="7">The sequence shown here is derived from an EMBL/GenBank/DDBJ whole genome shotgun (WGS) entry which is preliminary data.</text>
</comment>
<dbReference type="SMART" id="SM00255">
    <property type="entry name" value="TIR"/>
    <property type="match status" value="1"/>
</dbReference>
<dbReference type="SUPFAM" id="SSF52200">
    <property type="entry name" value="Toll/Interleukin receptor TIR domain"/>
    <property type="match status" value="1"/>
</dbReference>
<gene>
    <name evidence="7" type="ORF">Acr_29g0007210</name>
</gene>
<evidence type="ECO:0000313" key="7">
    <source>
        <dbReference type="EMBL" id="GFZ21559.1"/>
    </source>
</evidence>
<dbReference type="Pfam" id="PF23598">
    <property type="entry name" value="LRR_14"/>
    <property type="match status" value="1"/>
</dbReference>
<dbReference type="Gene3D" id="3.80.10.10">
    <property type="entry name" value="Ribonuclease Inhibitor"/>
    <property type="match status" value="3"/>
</dbReference>
<dbReference type="GO" id="GO:0006952">
    <property type="term" value="P:defense response"/>
    <property type="evidence" value="ECO:0007669"/>
    <property type="project" value="UniProtKB-KW"/>
</dbReference>
<keyword evidence="1" id="KW-0433">Leucine-rich repeat</keyword>
<dbReference type="Pfam" id="PF00931">
    <property type="entry name" value="NB-ARC"/>
    <property type="match status" value="1"/>
</dbReference>
<keyword evidence="5" id="KW-0472">Membrane</keyword>
<evidence type="ECO:0000256" key="3">
    <source>
        <dbReference type="ARBA" id="ARBA00022821"/>
    </source>
</evidence>
<keyword evidence="3" id="KW-0611">Plant defense</keyword>
<dbReference type="InterPro" id="IPR032675">
    <property type="entry name" value="LRR_dom_sf"/>
</dbReference>
<evidence type="ECO:0000256" key="5">
    <source>
        <dbReference type="SAM" id="Phobius"/>
    </source>
</evidence>
<dbReference type="Gene3D" id="3.40.50.10140">
    <property type="entry name" value="Toll/interleukin-1 receptor homology (TIR) domain"/>
    <property type="match status" value="1"/>
</dbReference>